<dbReference type="InterPro" id="IPR005828">
    <property type="entry name" value="MFS_sugar_transport-like"/>
</dbReference>
<dbReference type="GO" id="GO:0016020">
    <property type="term" value="C:membrane"/>
    <property type="evidence" value="ECO:0007669"/>
    <property type="project" value="UniProtKB-SubCell"/>
</dbReference>
<evidence type="ECO:0000313" key="5">
    <source>
        <dbReference type="EMBL" id="KAJ6048131.1"/>
    </source>
</evidence>
<protein>
    <submittedName>
        <fullName evidence="5">Uncharacterized protein</fullName>
    </submittedName>
</protein>
<evidence type="ECO:0000256" key="1">
    <source>
        <dbReference type="ARBA" id="ARBA00004370"/>
    </source>
</evidence>
<reference evidence="5" key="1">
    <citation type="journal article" date="2023" name="IMA Fungus">
        <title>Comparative genomic study of the Penicillium genus elucidates a diverse pangenome and 15 lateral gene transfer events.</title>
        <authorList>
            <person name="Petersen C."/>
            <person name="Sorensen T."/>
            <person name="Nielsen M.R."/>
            <person name="Sondergaard T.E."/>
            <person name="Sorensen J.L."/>
            <person name="Fitzpatrick D.A."/>
            <person name="Frisvad J.C."/>
            <person name="Nielsen K.L."/>
        </authorList>
    </citation>
    <scope>NUCLEOTIDE SEQUENCE</scope>
    <source>
        <strain evidence="5">IBT 15450</strain>
    </source>
</reference>
<keyword evidence="3" id="KW-1133">Transmembrane helix</keyword>
<dbReference type="AlphaFoldDB" id="A0AAD6IIS6"/>
<keyword evidence="2" id="KW-0812">Transmembrane</keyword>
<evidence type="ECO:0000313" key="6">
    <source>
        <dbReference type="Proteomes" id="UP001219568"/>
    </source>
</evidence>
<sequence>MGAPLYISEIAPPNSRGSLMVLEAISFDAYWIPYGTRAMRGDWAFRLPFLLQMIPAQIPLGIETKKVSMYSLVSVDFLYLMKRLSWNGRAFLQKTDSMKPITLNLRPSRRT</sequence>
<evidence type="ECO:0000256" key="3">
    <source>
        <dbReference type="ARBA" id="ARBA00022989"/>
    </source>
</evidence>
<name>A0AAD6IIS6_PENCN</name>
<reference evidence="5" key="2">
    <citation type="submission" date="2023-01" db="EMBL/GenBank/DDBJ databases">
        <authorList>
            <person name="Petersen C."/>
        </authorList>
    </citation>
    <scope>NUCLEOTIDE SEQUENCE</scope>
    <source>
        <strain evidence="5">IBT 15450</strain>
    </source>
</reference>
<proteinExistence type="predicted"/>
<dbReference type="GO" id="GO:0022857">
    <property type="term" value="F:transmembrane transporter activity"/>
    <property type="evidence" value="ECO:0007669"/>
    <property type="project" value="InterPro"/>
</dbReference>
<keyword evidence="4" id="KW-0472">Membrane</keyword>
<comment type="subcellular location">
    <subcellularLocation>
        <location evidence="1">Membrane</location>
    </subcellularLocation>
</comment>
<dbReference type="Pfam" id="PF00083">
    <property type="entry name" value="Sugar_tr"/>
    <property type="match status" value="1"/>
</dbReference>
<evidence type="ECO:0000256" key="2">
    <source>
        <dbReference type="ARBA" id="ARBA00022692"/>
    </source>
</evidence>
<comment type="caution">
    <text evidence="5">The sequence shown here is derived from an EMBL/GenBank/DDBJ whole genome shotgun (WGS) entry which is preliminary data.</text>
</comment>
<dbReference type="Proteomes" id="UP001219568">
    <property type="component" value="Unassembled WGS sequence"/>
</dbReference>
<dbReference type="Gene3D" id="1.20.1250.20">
    <property type="entry name" value="MFS general substrate transporter like domains"/>
    <property type="match status" value="1"/>
</dbReference>
<evidence type="ECO:0000256" key="4">
    <source>
        <dbReference type="ARBA" id="ARBA00023136"/>
    </source>
</evidence>
<dbReference type="InterPro" id="IPR036259">
    <property type="entry name" value="MFS_trans_sf"/>
</dbReference>
<dbReference type="EMBL" id="JAQJZL010000003">
    <property type="protein sequence ID" value="KAJ6048131.1"/>
    <property type="molecule type" value="Genomic_DNA"/>
</dbReference>
<organism evidence="5 6">
    <name type="scientific">Penicillium canescens</name>
    <dbReference type="NCBI Taxonomy" id="5083"/>
    <lineage>
        <taxon>Eukaryota</taxon>
        <taxon>Fungi</taxon>
        <taxon>Dikarya</taxon>
        <taxon>Ascomycota</taxon>
        <taxon>Pezizomycotina</taxon>
        <taxon>Eurotiomycetes</taxon>
        <taxon>Eurotiomycetidae</taxon>
        <taxon>Eurotiales</taxon>
        <taxon>Aspergillaceae</taxon>
        <taxon>Penicillium</taxon>
    </lineage>
</organism>
<accession>A0AAD6IIS6</accession>
<gene>
    <name evidence="5" type="ORF">N7460_004278</name>
</gene>
<keyword evidence="6" id="KW-1185">Reference proteome</keyword>